<dbReference type="GO" id="GO:0055056">
    <property type="term" value="F:D-glucose transmembrane transporter activity"/>
    <property type="evidence" value="ECO:0007669"/>
    <property type="project" value="UniProtKB-UniRule"/>
</dbReference>
<reference evidence="6" key="1">
    <citation type="submission" date="2022-01" db="EMBL/GenBank/DDBJ databases">
        <title>Comparative genomics reveals a dynamic genome evolution in the ectomycorrhizal milk-cap (Lactarius) mushrooms.</title>
        <authorList>
            <consortium name="DOE Joint Genome Institute"/>
            <person name="Lebreton A."/>
            <person name="Tang N."/>
            <person name="Kuo A."/>
            <person name="LaButti K."/>
            <person name="Drula E."/>
            <person name="Barry K."/>
            <person name="Clum A."/>
            <person name="Lipzen A."/>
            <person name="Mousain D."/>
            <person name="Ng V."/>
            <person name="Wang R."/>
            <person name="Wang X."/>
            <person name="Dai Y."/>
            <person name="Henrissat B."/>
            <person name="Grigoriev I.V."/>
            <person name="Guerin-Laguette A."/>
            <person name="Yu F."/>
            <person name="Martin F.M."/>
        </authorList>
    </citation>
    <scope>NUCLEOTIDE SEQUENCE</scope>
    <source>
        <strain evidence="6">QP</strain>
    </source>
</reference>
<comment type="catalytic activity">
    <reaction evidence="5">
        <text>2 (2E,6E)-farnesyl diphosphate + NADH + H(+) = squalene + 2 diphosphate + NAD(+)</text>
        <dbReference type="Rhea" id="RHEA:32299"/>
        <dbReference type="ChEBI" id="CHEBI:15378"/>
        <dbReference type="ChEBI" id="CHEBI:15440"/>
        <dbReference type="ChEBI" id="CHEBI:33019"/>
        <dbReference type="ChEBI" id="CHEBI:57540"/>
        <dbReference type="ChEBI" id="CHEBI:57945"/>
        <dbReference type="ChEBI" id="CHEBI:175763"/>
        <dbReference type="EC" id="2.5.1.21"/>
    </reaction>
</comment>
<dbReference type="PROSITE" id="PS01044">
    <property type="entry name" value="SQUALEN_PHYTOEN_SYN_1"/>
    <property type="match status" value="1"/>
</dbReference>
<dbReference type="Proteomes" id="UP001201163">
    <property type="component" value="Unassembled WGS sequence"/>
</dbReference>
<dbReference type="InterPro" id="IPR006449">
    <property type="entry name" value="Squal_synth-like"/>
</dbReference>
<dbReference type="EMBL" id="JAKELL010000069">
    <property type="protein sequence ID" value="KAH8985021.1"/>
    <property type="molecule type" value="Genomic_DNA"/>
</dbReference>
<comment type="pathway">
    <text evidence="5">Terpene metabolism; lanosterol biosynthesis; lanosterol from farnesyl diphosphate: step 1/3.</text>
</comment>
<dbReference type="PANTHER" id="PTHR11626:SF2">
    <property type="entry name" value="SQUALENE SYNTHASE"/>
    <property type="match status" value="1"/>
</dbReference>
<dbReference type="GO" id="GO:0045338">
    <property type="term" value="P:farnesyl diphosphate metabolic process"/>
    <property type="evidence" value="ECO:0007669"/>
    <property type="project" value="InterPro"/>
</dbReference>
<dbReference type="FunFam" id="1.10.600.10:FF:000023">
    <property type="entry name" value="Squalene synthase"/>
    <property type="match status" value="1"/>
</dbReference>
<comment type="catalytic activity">
    <reaction evidence="5">
        <text>2 (2E,6E)-farnesyl diphosphate + NADPH + H(+) = squalene + 2 diphosphate + NADP(+)</text>
        <dbReference type="Rhea" id="RHEA:32295"/>
        <dbReference type="ChEBI" id="CHEBI:15378"/>
        <dbReference type="ChEBI" id="CHEBI:15440"/>
        <dbReference type="ChEBI" id="CHEBI:33019"/>
        <dbReference type="ChEBI" id="CHEBI:57783"/>
        <dbReference type="ChEBI" id="CHEBI:58349"/>
        <dbReference type="ChEBI" id="CHEBI:175763"/>
        <dbReference type="EC" id="2.5.1.21"/>
    </reaction>
</comment>
<feature type="transmembrane region" description="Helical" evidence="5">
    <location>
        <begin position="472"/>
        <end position="497"/>
    </location>
</feature>
<evidence type="ECO:0000256" key="4">
    <source>
        <dbReference type="ARBA" id="ARBA00022679"/>
    </source>
</evidence>
<dbReference type="GO" id="GO:0006696">
    <property type="term" value="P:ergosterol biosynthetic process"/>
    <property type="evidence" value="ECO:0007669"/>
    <property type="project" value="TreeGrafter"/>
</dbReference>
<dbReference type="Gene3D" id="1.10.600.10">
    <property type="entry name" value="Farnesyl Diphosphate Synthase"/>
    <property type="match status" value="1"/>
</dbReference>
<dbReference type="Pfam" id="PF00494">
    <property type="entry name" value="SQS_PSY"/>
    <property type="match status" value="1"/>
</dbReference>
<dbReference type="InterPro" id="IPR044844">
    <property type="entry name" value="Trans_IPPS_euk-type"/>
</dbReference>
<evidence type="ECO:0000313" key="7">
    <source>
        <dbReference type="Proteomes" id="UP001201163"/>
    </source>
</evidence>
<sequence length="498" mass="56467">MGALEILTLAFTHPLEFRILLQFWNYHEPKRDITRKEEHATSGWDRPAMRRCWELLDFTSRSFASVIKELDGDLARVICLFYVVLRGLDTIEDDMTIPDDIKQPLLRSFHEKTVTPGWNFDGNGPKEKDRIVLLDYHLVVEELLRLEPNCRETIVDICHKMETGMADFAHRAALSPVPLTLETVEEYDLYCHYVAGLVGEGLSRLFSATGKESESLSQQLELSNSVGLLLQKTNIIRDFREDADDRRFFWPREIWGSTEYTADGHTPSTDIRELLRDPRRAAWVQSAMVVDALRHACDALDYLRLLRNQSIFNFVAIPATMALATLDLCFMNPQMFERNIKIRKAKAAELIMRSTNPREVVNIFKEHARSIHAKASPADPNYLRVSVACAKIEHWAERNYPSFIRVLPSTYGSSPGISFDPSDARSRIAHADAETDRRAADEKRLLGIRERIAAGGSPSTSLTSNQGPPWEVLGVVGGAVFLVLGLSLGIVYLVLYFM</sequence>
<organism evidence="6 7">
    <name type="scientific">Lactarius akahatsu</name>
    <dbReference type="NCBI Taxonomy" id="416441"/>
    <lineage>
        <taxon>Eukaryota</taxon>
        <taxon>Fungi</taxon>
        <taxon>Dikarya</taxon>
        <taxon>Basidiomycota</taxon>
        <taxon>Agaricomycotina</taxon>
        <taxon>Agaricomycetes</taxon>
        <taxon>Russulales</taxon>
        <taxon>Russulaceae</taxon>
        <taxon>Lactarius</taxon>
    </lineage>
</organism>
<dbReference type="PANTHER" id="PTHR11626">
    <property type="entry name" value="FARNESYL-DIPHOSPHATE FARNESYLTRANSFERASE"/>
    <property type="match status" value="1"/>
</dbReference>
<keyword evidence="5" id="KW-1133">Transmembrane helix</keyword>
<dbReference type="AlphaFoldDB" id="A0AAD4LE49"/>
<keyword evidence="7" id="KW-1185">Reference proteome</keyword>
<dbReference type="PROSITE" id="PS01045">
    <property type="entry name" value="SQUALEN_PHYTOEN_SYN_2"/>
    <property type="match status" value="1"/>
</dbReference>
<dbReference type="CDD" id="cd00683">
    <property type="entry name" value="Trans_IPPS_HH"/>
    <property type="match status" value="1"/>
</dbReference>
<protein>
    <recommendedName>
        <fullName evidence="3 5">Squalene synthase</fullName>
        <shortName evidence="5">SQS</shortName>
        <shortName evidence="5">SS</shortName>
        <ecNumber evidence="3 5">2.5.1.21</ecNumber>
    </recommendedName>
</protein>
<evidence type="ECO:0000256" key="2">
    <source>
        <dbReference type="ARBA" id="ARBA00006251"/>
    </source>
</evidence>
<comment type="similarity">
    <text evidence="2 5">Belongs to the phytoene/squalene synthase family.</text>
</comment>
<proteinExistence type="inferred from homology"/>
<name>A0AAD4LE49_9AGAM</name>
<dbReference type="SFLD" id="SFLDS00005">
    <property type="entry name" value="Isoprenoid_Synthase_Type_I"/>
    <property type="match status" value="1"/>
</dbReference>
<dbReference type="EC" id="2.5.1.21" evidence="3 5"/>
<accession>A0AAD4LE49</accession>
<dbReference type="GO" id="GO:0051996">
    <property type="term" value="F:squalene synthase [NAD(P)H] activity"/>
    <property type="evidence" value="ECO:0007669"/>
    <property type="project" value="UniProtKB-UniRule"/>
</dbReference>
<keyword evidence="4 5" id="KW-0808">Transferase</keyword>
<dbReference type="SUPFAM" id="SSF48576">
    <property type="entry name" value="Terpenoid synthases"/>
    <property type="match status" value="1"/>
</dbReference>
<evidence type="ECO:0000313" key="6">
    <source>
        <dbReference type="EMBL" id="KAH8985021.1"/>
    </source>
</evidence>
<gene>
    <name evidence="6" type="ORF">EDB92DRAFT_1818842</name>
</gene>
<dbReference type="NCBIfam" id="TIGR01559">
    <property type="entry name" value="squal_synth"/>
    <property type="match status" value="1"/>
</dbReference>
<dbReference type="InterPro" id="IPR002060">
    <property type="entry name" value="Squ/phyt_synthse"/>
</dbReference>
<dbReference type="InterPro" id="IPR008949">
    <property type="entry name" value="Isoprenoid_synthase_dom_sf"/>
</dbReference>
<comment type="caution">
    <text evidence="6">The sequence shown here is derived from an EMBL/GenBank/DDBJ whole genome shotgun (WGS) entry which is preliminary data.</text>
</comment>
<dbReference type="InterPro" id="IPR019845">
    <property type="entry name" value="Squalene/phytoene_synthase_CS"/>
</dbReference>
<comment type="cofactor">
    <cofactor evidence="1 5">
        <name>Mg(2+)</name>
        <dbReference type="ChEBI" id="CHEBI:18420"/>
    </cofactor>
</comment>
<keyword evidence="5" id="KW-0472">Membrane</keyword>
<evidence type="ECO:0000256" key="5">
    <source>
        <dbReference type="RuleBase" id="RU368088"/>
    </source>
</evidence>
<dbReference type="SFLD" id="SFLDG01018">
    <property type="entry name" value="Squalene/Phytoene_Synthase_Lik"/>
    <property type="match status" value="1"/>
</dbReference>
<evidence type="ECO:0000256" key="1">
    <source>
        <dbReference type="ARBA" id="ARBA00001946"/>
    </source>
</evidence>
<dbReference type="GO" id="GO:0005789">
    <property type="term" value="C:endoplasmic reticulum membrane"/>
    <property type="evidence" value="ECO:0007669"/>
    <property type="project" value="TreeGrafter"/>
</dbReference>
<dbReference type="InterPro" id="IPR033904">
    <property type="entry name" value="Trans_IPPS_HH"/>
</dbReference>
<keyword evidence="5" id="KW-0812">Transmembrane</keyword>
<comment type="function">
    <text evidence="5">Catalyzes the condensation of 2 farnesyl pyrophosphate (FPP) moieties to form squalene.</text>
</comment>
<evidence type="ECO:0000256" key="3">
    <source>
        <dbReference type="ARBA" id="ARBA00012373"/>
    </source>
</evidence>